<name>A0A397J9E7_9GLOM</name>
<dbReference type="Proteomes" id="UP000266861">
    <property type="component" value="Unassembled WGS sequence"/>
</dbReference>
<keyword evidence="3" id="KW-1185">Reference proteome</keyword>
<comment type="caution">
    <text evidence="2">The sequence shown here is derived from an EMBL/GenBank/DDBJ whole genome shotgun (WGS) entry which is preliminary data.</text>
</comment>
<evidence type="ECO:0000256" key="1">
    <source>
        <dbReference type="SAM" id="Phobius"/>
    </source>
</evidence>
<gene>
    <name evidence="2" type="ORF">Glove_117g473</name>
</gene>
<proteinExistence type="predicted"/>
<organism evidence="2 3">
    <name type="scientific">Diversispora epigaea</name>
    <dbReference type="NCBI Taxonomy" id="1348612"/>
    <lineage>
        <taxon>Eukaryota</taxon>
        <taxon>Fungi</taxon>
        <taxon>Fungi incertae sedis</taxon>
        <taxon>Mucoromycota</taxon>
        <taxon>Glomeromycotina</taxon>
        <taxon>Glomeromycetes</taxon>
        <taxon>Diversisporales</taxon>
        <taxon>Diversisporaceae</taxon>
        <taxon>Diversispora</taxon>
    </lineage>
</organism>
<evidence type="ECO:0000313" key="2">
    <source>
        <dbReference type="EMBL" id="RHZ81814.1"/>
    </source>
</evidence>
<sequence>MHQELMYNWSSFSTRVNLEKLVTEQTLDFNFLPPATTTDLSSSILLTTKSSSTSSTKYQTERPILILTIKNVKIITTWLIVKIILIIEITCSISYGHMYLGESFLVGWLNWIGSAILVAFTIALLLLLKINSRLCLLAYFYCYSWAILNPVEWFCELLYANSTAGNISPNYFVDSWHISIYTLDDTVVLRLDFIDEKLITGIQKTDDTNLIPISINDPNLEALLFPDLFPDGHGHFNEIITTKIFINLKYIQYMYIKHELLNIDL</sequence>
<reference evidence="2 3" key="1">
    <citation type="submission" date="2018-08" db="EMBL/GenBank/DDBJ databases">
        <title>Genome and evolution of the arbuscular mycorrhizal fungus Diversispora epigaea (formerly Glomus versiforme) and its bacterial endosymbionts.</title>
        <authorList>
            <person name="Sun X."/>
            <person name="Fei Z."/>
            <person name="Harrison M."/>
        </authorList>
    </citation>
    <scope>NUCLEOTIDE SEQUENCE [LARGE SCALE GENOMIC DNA]</scope>
    <source>
        <strain evidence="2 3">IT104</strain>
    </source>
</reference>
<dbReference type="OrthoDB" id="2440770at2759"/>
<keyword evidence="1" id="KW-0472">Membrane</keyword>
<keyword evidence="1" id="KW-1133">Transmembrane helix</keyword>
<accession>A0A397J9E7</accession>
<feature type="transmembrane region" description="Helical" evidence="1">
    <location>
        <begin position="75"/>
        <end position="96"/>
    </location>
</feature>
<dbReference type="EMBL" id="PQFF01000109">
    <property type="protein sequence ID" value="RHZ81814.1"/>
    <property type="molecule type" value="Genomic_DNA"/>
</dbReference>
<keyword evidence="1" id="KW-0812">Transmembrane</keyword>
<feature type="transmembrane region" description="Helical" evidence="1">
    <location>
        <begin position="108"/>
        <end position="128"/>
    </location>
</feature>
<protein>
    <submittedName>
        <fullName evidence="2">Uncharacterized protein</fullName>
    </submittedName>
</protein>
<dbReference type="AlphaFoldDB" id="A0A397J9E7"/>
<evidence type="ECO:0000313" key="3">
    <source>
        <dbReference type="Proteomes" id="UP000266861"/>
    </source>
</evidence>